<sequence length="55" mass="6623">MHESEDWIMRPVIEGMCLYESLIDGRLDLEDMARMNEALEVKSENEFRYRKANEK</sequence>
<dbReference type="Pfam" id="PF21829">
    <property type="entry name" value="DUF6889"/>
    <property type="match status" value="1"/>
</dbReference>
<dbReference type="InterPro" id="IPR054182">
    <property type="entry name" value="DUF6889"/>
</dbReference>
<proteinExistence type="predicted"/>
<evidence type="ECO:0000313" key="1">
    <source>
        <dbReference type="EMBL" id="CAB4149529.1"/>
    </source>
</evidence>
<organism evidence="1">
    <name type="scientific">uncultured Caudovirales phage</name>
    <dbReference type="NCBI Taxonomy" id="2100421"/>
    <lineage>
        <taxon>Viruses</taxon>
        <taxon>Duplodnaviria</taxon>
        <taxon>Heunggongvirae</taxon>
        <taxon>Uroviricota</taxon>
        <taxon>Caudoviricetes</taxon>
        <taxon>Peduoviridae</taxon>
        <taxon>Maltschvirus</taxon>
        <taxon>Maltschvirus maltsch</taxon>
    </lineage>
</organism>
<reference evidence="1" key="1">
    <citation type="submission" date="2020-04" db="EMBL/GenBank/DDBJ databases">
        <authorList>
            <person name="Chiriac C."/>
            <person name="Salcher M."/>
            <person name="Ghai R."/>
            <person name="Kavagutti S V."/>
        </authorList>
    </citation>
    <scope>NUCLEOTIDE SEQUENCE</scope>
</reference>
<gene>
    <name evidence="1" type="ORF">UFOVP558_6</name>
</gene>
<protein>
    <submittedName>
        <fullName evidence="1">Uncharacterized protein</fullName>
    </submittedName>
</protein>
<name>A0A6J5N0N6_9CAUD</name>
<accession>A0A6J5N0N6</accession>
<dbReference type="EMBL" id="LR796527">
    <property type="protein sequence ID" value="CAB4149529.1"/>
    <property type="molecule type" value="Genomic_DNA"/>
</dbReference>